<comment type="caution">
    <text evidence="3">The sequence shown here is derived from an EMBL/GenBank/DDBJ whole genome shotgun (WGS) entry which is preliminary data.</text>
</comment>
<dbReference type="PANTHER" id="PTHR47203:SF1">
    <property type="entry name" value="HYPOTHETICAL BASE EXCISION DNA REPAIR PROTEIN (EUROFUNG)"/>
    <property type="match status" value="1"/>
</dbReference>
<dbReference type="Pfam" id="PF00730">
    <property type="entry name" value="HhH-GPD"/>
    <property type="match status" value="1"/>
</dbReference>
<evidence type="ECO:0000256" key="1">
    <source>
        <dbReference type="SAM" id="MobiDB-lite"/>
    </source>
</evidence>
<dbReference type="Gene3D" id="1.10.1670.10">
    <property type="entry name" value="Helix-hairpin-Helix base-excision DNA repair enzymes (C-terminal)"/>
    <property type="match status" value="1"/>
</dbReference>
<dbReference type="PANTHER" id="PTHR47203">
    <property type="match status" value="1"/>
</dbReference>
<dbReference type="GO" id="GO:0140097">
    <property type="term" value="F:catalytic activity, acting on DNA"/>
    <property type="evidence" value="ECO:0007669"/>
    <property type="project" value="UniProtKB-ARBA"/>
</dbReference>
<dbReference type="AlphaFoldDB" id="A0ABD3PA71"/>
<feature type="compositionally biased region" description="Polar residues" evidence="1">
    <location>
        <begin position="1"/>
        <end position="14"/>
    </location>
</feature>
<evidence type="ECO:0000313" key="4">
    <source>
        <dbReference type="Proteomes" id="UP001530400"/>
    </source>
</evidence>
<proteinExistence type="predicted"/>
<accession>A0ABD3PA71</accession>
<dbReference type="InterPro" id="IPR011257">
    <property type="entry name" value="DNA_glycosylase"/>
</dbReference>
<feature type="compositionally biased region" description="Basic and acidic residues" evidence="1">
    <location>
        <begin position="25"/>
        <end position="41"/>
    </location>
</feature>
<dbReference type="SMART" id="SM00478">
    <property type="entry name" value="ENDO3c"/>
    <property type="match status" value="1"/>
</dbReference>
<name>A0ABD3PA71_9STRA</name>
<feature type="region of interest" description="Disordered" evidence="1">
    <location>
        <begin position="1"/>
        <end position="56"/>
    </location>
</feature>
<evidence type="ECO:0000259" key="2">
    <source>
        <dbReference type="SMART" id="SM00478"/>
    </source>
</evidence>
<feature type="domain" description="HhH-GPD" evidence="2">
    <location>
        <begin position="126"/>
        <end position="286"/>
    </location>
</feature>
<reference evidence="3 4" key="1">
    <citation type="submission" date="2024-10" db="EMBL/GenBank/DDBJ databases">
        <title>Updated reference genomes for cyclostephanoid diatoms.</title>
        <authorList>
            <person name="Roberts W.R."/>
            <person name="Alverson A.J."/>
        </authorList>
    </citation>
    <scope>NUCLEOTIDE SEQUENCE [LARGE SCALE GENOMIC DNA]</scope>
    <source>
        <strain evidence="3 4">AJA010-31</strain>
    </source>
</reference>
<dbReference type="CDD" id="cd00056">
    <property type="entry name" value="ENDO3c"/>
    <property type="match status" value="1"/>
</dbReference>
<feature type="region of interest" description="Disordered" evidence="1">
    <location>
        <begin position="357"/>
        <end position="383"/>
    </location>
</feature>
<dbReference type="Gene3D" id="1.10.340.30">
    <property type="entry name" value="Hypothetical protein, domain 2"/>
    <property type="match status" value="1"/>
</dbReference>
<dbReference type="InterPro" id="IPR003265">
    <property type="entry name" value="HhH-GPD_domain"/>
</dbReference>
<dbReference type="EMBL" id="JALLPJ020000735">
    <property type="protein sequence ID" value="KAL3784221.1"/>
    <property type="molecule type" value="Genomic_DNA"/>
</dbReference>
<gene>
    <name evidence="3" type="ORF">ACHAWO_005652</name>
</gene>
<dbReference type="SUPFAM" id="SSF48150">
    <property type="entry name" value="DNA-glycosylase"/>
    <property type="match status" value="1"/>
</dbReference>
<organism evidence="3 4">
    <name type="scientific">Cyclotella atomus</name>
    <dbReference type="NCBI Taxonomy" id="382360"/>
    <lineage>
        <taxon>Eukaryota</taxon>
        <taxon>Sar</taxon>
        <taxon>Stramenopiles</taxon>
        <taxon>Ochrophyta</taxon>
        <taxon>Bacillariophyta</taxon>
        <taxon>Coscinodiscophyceae</taxon>
        <taxon>Thalassiosirophycidae</taxon>
        <taxon>Stephanodiscales</taxon>
        <taxon>Stephanodiscaceae</taxon>
        <taxon>Cyclotella</taxon>
    </lineage>
</organism>
<dbReference type="InterPro" id="IPR023170">
    <property type="entry name" value="HhH_base_excis_C"/>
</dbReference>
<feature type="compositionally biased region" description="Polar residues" evidence="1">
    <location>
        <begin position="374"/>
        <end position="383"/>
    </location>
</feature>
<dbReference type="GO" id="GO:0016787">
    <property type="term" value="F:hydrolase activity"/>
    <property type="evidence" value="ECO:0007669"/>
    <property type="project" value="UniProtKB-ARBA"/>
</dbReference>
<sequence>MKPDQVKSSSNPLVSGTRRVSPRKRSNEDVHSGKESGKSSESKTLTSKKARSVNVKKEQIVVTRPSPQECYFVTDALSQLHPHIVEENNQRRKALLASKQQLRGTQKNSKHAMHTPVTDQVIGTMLSQNTTDANCHKAFANLKKDFPNGWDEVANVQDITRIENSIKVAGLAKTRARRIQGMLQSIQAERGDASFEYLQSYESNDEIVKDLSRFKGMGPKTISCVLLFALGRNDFPVDTHVLRITQQMGWVGKAATRESAYEHFKNTVPGDCMMDLHCLIVQHGKICYNCAANGKPQFPPACGKAKWICPLTGIKSGKDDLSDYVSSRFNGMVDIKIESGAGKVVVKQETGASVDCAAGLDNPEETPSCDKVQSETQESSSKFNDQIKPEVVVSGVAIKVERF</sequence>
<evidence type="ECO:0000313" key="3">
    <source>
        <dbReference type="EMBL" id="KAL3784221.1"/>
    </source>
</evidence>
<dbReference type="Proteomes" id="UP001530400">
    <property type="component" value="Unassembled WGS sequence"/>
</dbReference>
<keyword evidence="4" id="KW-1185">Reference proteome</keyword>
<protein>
    <recommendedName>
        <fullName evidence="2">HhH-GPD domain-containing protein</fullName>
    </recommendedName>
</protein>